<dbReference type="RefSeq" id="WP_210682515.1">
    <property type="nucleotide sequence ID" value="NZ_JAGMWN010000006.1"/>
</dbReference>
<feature type="transmembrane region" description="Helical" evidence="1">
    <location>
        <begin position="129"/>
        <end position="148"/>
    </location>
</feature>
<dbReference type="AlphaFoldDB" id="A0A8J7V371"/>
<protein>
    <submittedName>
        <fullName evidence="2">DUF1772 domain-containing protein</fullName>
    </submittedName>
</protein>
<feature type="transmembrane region" description="Helical" evidence="1">
    <location>
        <begin position="37"/>
        <end position="65"/>
    </location>
</feature>
<dbReference type="InterPro" id="IPR013901">
    <property type="entry name" value="Anthrone_oxy"/>
</dbReference>
<dbReference type="Pfam" id="PF08592">
    <property type="entry name" value="Anthrone_oxy"/>
    <property type="match status" value="1"/>
</dbReference>
<keyword evidence="3" id="KW-1185">Reference proteome</keyword>
<feature type="transmembrane region" description="Helical" evidence="1">
    <location>
        <begin position="86"/>
        <end position="109"/>
    </location>
</feature>
<name>A0A8J7V371_9PROT</name>
<keyword evidence="1" id="KW-0472">Membrane</keyword>
<gene>
    <name evidence="2" type="ORF">KAJ83_12955</name>
</gene>
<keyword evidence="1" id="KW-0812">Transmembrane</keyword>
<evidence type="ECO:0000313" key="2">
    <source>
        <dbReference type="EMBL" id="MBP5857921.1"/>
    </source>
</evidence>
<evidence type="ECO:0000256" key="1">
    <source>
        <dbReference type="SAM" id="Phobius"/>
    </source>
</evidence>
<accession>A0A8J7V371</accession>
<organism evidence="2 3">
    <name type="scientific">Marivibrio halodurans</name>
    <dbReference type="NCBI Taxonomy" id="2039722"/>
    <lineage>
        <taxon>Bacteria</taxon>
        <taxon>Pseudomonadati</taxon>
        <taxon>Pseudomonadota</taxon>
        <taxon>Alphaproteobacteria</taxon>
        <taxon>Rhodospirillales</taxon>
        <taxon>Rhodospirillaceae</taxon>
        <taxon>Marivibrio</taxon>
    </lineage>
</organism>
<evidence type="ECO:0000313" key="3">
    <source>
        <dbReference type="Proteomes" id="UP000672602"/>
    </source>
</evidence>
<sequence length="202" mass="20184">MSAATSPATPTAPDVDASTVDASAVDIPVLDISTLDLLAIGGGLGAGLVAGIFLAFSGFVMRALADMPPAAGILAMQRINVRVLNAPIMALLFGTGMVSLGLGVAGGLALADGGVADGGVADGGVARGLALLIGAGAYLLGCLAVTGLRNVPLNERLAPLDPAGAEAARLWARYLERWTAWNHRRTVASALAGLCFMLAPLL</sequence>
<dbReference type="Proteomes" id="UP000672602">
    <property type="component" value="Unassembled WGS sequence"/>
</dbReference>
<proteinExistence type="predicted"/>
<reference evidence="2" key="1">
    <citation type="submission" date="2021-04" db="EMBL/GenBank/DDBJ databases">
        <authorList>
            <person name="Zhang D.-C."/>
        </authorList>
    </citation>
    <scope>NUCLEOTIDE SEQUENCE</scope>
    <source>
        <strain evidence="2">CGMCC 1.15697</strain>
    </source>
</reference>
<keyword evidence="1" id="KW-1133">Transmembrane helix</keyword>
<comment type="caution">
    <text evidence="2">The sequence shown here is derived from an EMBL/GenBank/DDBJ whole genome shotgun (WGS) entry which is preliminary data.</text>
</comment>
<dbReference type="EMBL" id="JAGMWN010000006">
    <property type="protein sequence ID" value="MBP5857921.1"/>
    <property type="molecule type" value="Genomic_DNA"/>
</dbReference>